<dbReference type="EMBL" id="JAFIMR010000030">
    <property type="protein sequence ID" value="KAI1861180.1"/>
    <property type="molecule type" value="Genomic_DNA"/>
</dbReference>
<keyword evidence="2" id="KW-1185">Reference proteome</keyword>
<evidence type="ECO:0000313" key="1">
    <source>
        <dbReference type="EMBL" id="KAI1861180.1"/>
    </source>
</evidence>
<protein>
    <submittedName>
        <fullName evidence="1">Uncharacterized protein</fullName>
    </submittedName>
</protein>
<sequence length="109" mass="11931">MALTDGTHPSADAGVGLTVFCNGHGNDITFFTWRNPENQDCSSIRPIKSDIPSMDFHEGSSPSVFISGDGVTQYIFCTDPGSNIRFATHNTSSSFERQLISLDLEQVMR</sequence>
<name>A0A9P9WG22_9PEZI</name>
<organism evidence="1 2">
    <name type="scientific">Neoarthrinium moseri</name>
    <dbReference type="NCBI Taxonomy" id="1658444"/>
    <lineage>
        <taxon>Eukaryota</taxon>
        <taxon>Fungi</taxon>
        <taxon>Dikarya</taxon>
        <taxon>Ascomycota</taxon>
        <taxon>Pezizomycotina</taxon>
        <taxon>Sordariomycetes</taxon>
        <taxon>Xylariomycetidae</taxon>
        <taxon>Amphisphaeriales</taxon>
        <taxon>Apiosporaceae</taxon>
        <taxon>Neoarthrinium</taxon>
    </lineage>
</organism>
<dbReference type="AlphaFoldDB" id="A0A9P9WG22"/>
<comment type="caution">
    <text evidence="1">The sequence shown here is derived from an EMBL/GenBank/DDBJ whole genome shotgun (WGS) entry which is preliminary data.</text>
</comment>
<evidence type="ECO:0000313" key="2">
    <source>
        <dbReference type="Proteomes" id="UP000829685"/>
    </source>
</evidence>
<gene>
    <name evidence="1" type="ORF">JX265_009799</name>
</gene>
<accession>A0A9P9WG22</accession>
<reference evidence="1" key="1">
    <citation type="submission" date="2021-03" db="EMBL/GenBank/DDBJ databases">
        <title>Revisited historic fungal species revealed as producer of novel bioactive compounds through whole genome sequencing and comparative genomics.</title>
        <authorList>
            <person name="Vignolle G.A."/>
            <person name="Hochenegger N."/>
            <person name="Mach R.L."/>
            <person name="Mach-Aigner A.R."/>
            <person name="Javad Rahimi M."/>
            <person name="Salim K.A."/>
            <person name="Chan C.M."/>
            <person name="Lim L.B.L."/>
            <person name="Cai F."/>
            <person name="Druzhinina I.S."/>
            <person name="U'Ren J.M."/>
            <person name="Derntl C."/>
        </authorList>
    </citation>
    <scope>NUCLEOTIDE SEQUENCE</scope>
    <source>
        <strain evidence="1">TUCIM 5799</strain>
    </source>
</reference>
<dbReference type="Proteomes" id="UP000829685">
    <property type="component" value="Unassembled WGS sequence"/>
</dbReference>
<proteinExistence type="predicted"/>